<organism evidence="2 3">
    <name type="scientific">Oleoguttula mirabilis</name>
    <dbReference type="NCBI Taxonomy" id="1507867"/>
    <lineage>
        <taxon>Eukaryota</taxon>
        <taxon>Fungi</taxon>
        <taxon>Dikarya</taxon>
        <taxon>Ascomycota</taxon>
        <taxon>Pezizomycotina</taxon>
        <taxon>Dothideomycetes</taxon>
        <taxon>Dothideomycetidae</taxon>
        <taxon>Mycosphaerellales</taxon>
        <taxon>Teratosphaeriaceae</taxon>
        <taxon>Oleoguttula</taxon>
    </lineage>
</organism>
<evidence type="ECO:0000313" key="2">
    <source>
        <dbReference type="EMBL" id="KAK4549857.1"/>
    </source>
</evidence>
<gene>
    <name evidence="2" type="ORF">LTR36_005158</name>
</gene>
<feature type="region of interest" description="Disordered" evidence="1">
    <location>
        <begin position="332"/>
        <end position="355"/>
    </location>
</feature>
<proteinExistence type="predicted"/>
<reference evidence="2 3" key="1">
    <citation type="submission" date="2021-11" db="EMBL/GenBank/DDBJ databases">
        <title>Black yeast isolated from Biological Soil Crust.</title>
        <authorList>
            <person name="Kurbessoian T."/>
        </authorList>
    </citation>
    <scope>NUCLEOTIDE SEQUENCE [LARGE SCALE GENOMIC DNA]</scope>
    <source>
        <strain evidence="2 3">CCFEE 5522</strain>
    </source>
</reference>
<dbReference type="EMBL" id="JAVFHQ010000003">
    <property type="protein sequence ID" value="KAK4549857.1"/>
    <property type="molecule type" value="Genomic_DNA"/>
</dbReference>
<keyword evidence="3" id="KW-1185">Reference proteome</keyword>
<protein>
    <submittedName>
        <fullName evidence="2">Uncharacterized protein</fullName>
    </submittedName>
</protein>
<dbReference type="Proteomes" id="UP001324427">
    <property type="component" value="Unassembled WGS sequence"/>
</dbReference>
<evidence type="ECO:0000313" key="3">
    <source>
        <dbReference type="Proteomes" id="UP001324427"/>
    </source>
</evidence>
<evidence type="ECO:0000256" key="1">
    <source>
        <dbReference type="SAM" id="MobiDB-lite"/>
    </source>
</evidence>
<name>A0AAV9JXQ3_9PEZI</name>
<dbReference type="AlphaFoldDB" id="A0AAV9JXQ3"/>
<comment type="caution">
    <text evidence="2">The sequence shown here is derived from an EMBL/GenBank/DDBJ whole genome shotgun (WGS) entry which is preliminary data.</text>
</comment>
<sequence>MTASIGKAKMWHQLRLTPTAVEAASNDASGTSIIAVSVEYEEGQQQSSTRRRLHKLGVDVLFHDMKPPPGTPLHVLDVVHLALSISRTRRRKRRKLDILSEQAYAAANNSAPNGRASAELEWCDEELLQPEVNERTNDSEFDDLLLTSFDGGSSQDVTFTRPQTGDGAENDEMRLPAKFHKRASSMGELEAGYQAEVGSEAMLQLVDAAIRLAISNAPKRLGKGVRVSNTDTFEHLADIAPSLWSPGYLPAMSDRAVFLPTISHALKSIGTKSGNASLRSKITMLSARPTHAHAHAIGPQDSIAVRLWQLLQAGLYDGEAARRLKPLTFSETASSHAGEEDSLDMFDQSQQSSQEAEFAIDDDFDDFDDDFDGLDGAEMSEDELLDSVLYGGDSDDEMDNLETHQNELDRLQQLLDGEPTQGSRLLDYAAGASISECISGGSARQDGDDSEEDLLSVCGSIRSLSITGDSLEPDVLCSTDRWYDKDYAELGAEVNSGCLSLSTMHRYDDGHDMLAI</sequence>
<accession>A0AAV9JXQ3</accession>